<feature type="chain" id="PRO_5038437235" evidence="2">
    <location>
        <begin position="34"/>
        <end position="132"/>
    </location>
</feature>
<protein>
    <submittedName>
        <fullName evidence="3">Uncharacterized protein</fullName>
    </submittedName>
</protein>
<keyword evidence="1" id="KW-0472">Membrane</keyword>
<gene>
    <name evidence="3" type="ORF">HGB44_03055</name>
</gene>
<feature type="transmembrane region" description="Helical" evidence="1">
    <location>
        <begin position="84"/>
        <end position="101"/>
    </location>
</feature>
<comment type="caution">
    <text evidence="3">The sequence shown here is derived from an EMBL/GenBank/DDBJ whole genome shotgun (WGS) entry which is preliminary data.</text>
</comment>
<organism evidence="3 4">
    <name type="scientific">Nocardiopsis alborubida</name>
    <dbReference type="NCBI Taxonomy" id="146802"/>
    <lineage>
        <taxon>Bacteria</taxon>
        <taxon>Bacillati</taxon>
        <taxon>Actinomycetota</taxon>
        <taxon>Actinomycetes</taxon>
        <taxon>Streptosporangiales</taxon>
        <taxon>Nocardiopsidaceae</taxon>
        <taxon>Nocardiopsis</taxon>
    </lineage>
</organism>
<accession>A0A7X6RNC4</accession>
<dbReference type="AlphaFoldDB" id="A0A7X6RNC4"/>
<keyword evidence="1" id="KW-0812">Transmembrane</keyword>
<dbReference type="RefSeq" id="WP_061080780.1">
    <property type="nucleotide sequence ID" value="NZ_JAAXPG010000002.1"/>
</dbReference>
<evidence type="ECO:0000256" key="2">
    <source>
        <dbReference type="SAM" id="SignalP"/>
    </source>
</evidence>
<evidence type="ECO:0000313" key="3">
    <source>
        <dbReference type="EMBL" id="NKY96655.1"/>
    </source>
</evidence>
<keyword evidence="4" id="KW-1185">Reference proteome</keyword>
<name>A0A7X6RNC4_9ACTN</name>
<sequence length="132" mass="13801">MARHTHTRRQRTLAVPLIFLVVMCFLCALCHSAAPQAAASSLAAVDCPDQVQESPAASVEIPVQAPTHPCEAAEGHGLPTASPLFLIALGVVLTFVLLLLAPRPGPAARPVSLAPFAPHGYGLLTLLCVQRV</sequence>
<keyword evidence="1" id="KW-1133">Transmembrane helix</keyword>
<reference evidence="3 4" key="1">
    <citation type="submission" date="2020-04" db="EMBL/GenBank/DDBJ databases">
        <title>MicrobeNet Type strains.</title>
        <authorList>
            <person name="Nicholson A.C."/>
        </authorList>
    </citation>
    <scope>NUCLEOTIDE SEQUENCE [LARGE SCALE GENOMIC DNA]</scope>
    <source>
        <strain evidence="3 4">ATCC 23612</strain>
    </source>
</reference>
<keyword evidence="2" id="KW-0732">Signal</keyword>
<proteinExistence type="predicted"/>
<feature type="signal peptide" evidence="2">
    <location>
        <begin position="1"/>
        <end position="33"/>
    </location>
</feature>
<evidence type="ECO:0000256" key="1">
    <source>
        <dbReference type="SAM" id="Phobius"/>
    </source>
</evidence>
<dbReference type="Proteomes" id="UP000553209">
    <property type="component" value="Unassembled WGS sequence"/>
</dbReference>
<dbReference type="EMBL" id="JAAXPG010000002">
    <property type="protein sequence ID" value="NKY96655.1"/>
    <property type="molecule type" value="Genomic_DNA"/>
</dbReference>
<evidence type="ECO:0000313" key="4">
    <source>
        <dbReference type="Proteomes" id="UP000553209"/>
    </source>
</evidence>